<keyword evidence="6" id="KW-0732">Signal</keyword>
<feature type="domain" description="EGF-like" evidence="17">
    <location>
        <begin position="1273"/>
        <end position="1310"/>
    </location>
</feature>
<dbReference type="GeneTree" id="ENSGT00950000183101"/>
<evidence type="ECO:0000256" key="5">
    <source>
        <dbReference type="ARBA" id="ARBA00022692"/>
    </source>
</evidence>
<reference evidence="18 19" key="1">
    <citation type="submission" date="2019-04" db="EMBL/GenBank/DDBJ databases">
        <authorList>
            <consortium name="Wellcome Sanger Institute Data Sharing"/>
        </authorList>
    </citation>
    <scope>NUCLEOTIDE SEQUENCE [LARGE SCALE GENOMIC DNA]</scope>
</reference>
<proteinExistence type="inferred from homology"/>
<sequence length="1423" mass="153859">MFSPRWTSPESLPDMGRWTVRSTFCGTALLSLTVICWGTAFAEMQGKCHSSPCRNGGTCESQGLDYVCHCPSGYQGRDCGTPNPYCVDEPCLNNGTCYANGGGYSCACLPGFQGPRCEEDLDECVSQPCRNGAICVDDAGAYRCFCVPGFQGYNCEIDIDECASRPCENNGTCVNGKDRYVCECMLGYTGENCEVEIDECESQPCQNGATCHDLVGRHTCDCLPGFEGLGCEVNIDECASQPCLNGGTCNDLVDSYDCNCRDTGFTGLTCGEEILECNSNPCQNNATCQEEINRYTCICWNGFEGEHCEVDVDECAARPCRNGGRCLQKSDVSAYGDPTDFNYANAAGYLCVCPPGFTGETCSEDVDDCKYLPCRNGGTCKDQTNAYQCLCLPGFTGVDCEVNIDECQSEPCQNGARCEDSVSGYKCRCPEAGPGEVPWGGDHCEVPLIGCRDHLCENGATCAPLLVEGQHSYICHCSPGFHGSHCSHATTFSFSRQSFVPLPALRPDRLPEVHLRFRTTLPDGVLFYRGDGDSYLTLEVTGGRLRAAVAIGNAEIYLSLPGLVHDSGWRDVHLVLNGSLRLELRSPGCGVTSCWAENGSATLHHLRVPASFSEAFVGGTELGYLGNTASQVGFVGCVQDLAIDSVPVLPQYFPEGSGVQMGCSKTDWCHSEPCSNRGRCVDRWTSFYCDCRRPFYGDRCEKGKTTAHSSAQKLVPVKSSGFFTTPSSFLAEHPSWTFGHEDTVSYASYDIGGIPGARFAVSFLLRSRKRDGLLLQLRRKGAPYFTIYLQASEVHIRGPSHDQTLASILVATGEWCLLIMEARNGSIAFREGERSERSFTFLGVAAEAGDVAFVGGLPEGEDTEPWGGHFKGCLQDLRLFGEHLKVLNITAGARDLESADQVCSLKEARNVQLGCNSDDSCRPQTNGVELCKNGGRCRVTWNDFTCDCPSNFTGRRCERRVWCASDPCAAGSRCKDLPDGYECLSNATFENDGLQYKANGSLVDPVTRISMELRTREENGVILRAFSGAEFFCVGLLNSSLLVKIRTGNNVEALAFTSMQPLSDGDWHQVRVAMADPQQGSSRWMMAVDGERSGISLAAAGDLSFLNESTVYLAENFTGCLGEVRVGEVYLPFLSDGAPQSARFVRQGAEEVRLGCTGSPVCRPNPCLNNGTCEDLFDLFGCVCAPGWEGPRCQDDVDECASAPCVRGTCTDLLADFECKCPRGYGGKACEDDLDDCRGHSCMNGGSCVDGVDSYTCACPPNFTGLLCQWIFPSPRCEHDVQCENGATCTEAIWGANCTCAPGFTGDRCEVEVDECESNPCQHGGSCVDRLDGFQCVCMPGFAGSHCENSKQEQKEGLPLLVVAVPVACCCILLAAVGLAVMALTARRKRQSEGTYSPSQQEVAGARLEMDSVLKVPPEERLI</sequence>
<feature type="transmembrane region" description="Helical" evidence="15">
    <location>
        <begin position="1358"/>
        <end position="1384"/>
    </location>
</feature>
<feature type="disulfide bond" evidence="14">
    <location>
        <begin position="299"/>
        <end position="308"/>
    </location>
</feature>
<dbReference type="FunFam" id="2.10.25.10:FF:000012">
    <property type="entry name" value="Delta-like protein"/>
    <property type="match status" value="1"/>
</dbReference>
<dbReference type="FunFam" id="2.10.25.10:FF:000143">
    <property type="entry name" value="Protein crumbs 1"/>
    <property type="match status" value="3"/>
</dbReference>
<reference evidence="18" key="3">
    <citation type="submission" date="2025-09" db="UniProtKB">
        <authorList>
            <consortium name="Ensembl"/>
        </authorList>
    </citation>
    <scope>IDENTIFICATION</scope>
</reference>
<feature type="domain" description="EGF-like" evidence="17">
    <location>
        <begin position="196"/>
        <end position="232"/>
    </location>
</feature>
<dbReference type="InterPro" id="IPR013320">
    <property type="entry name" value="ConA-like_dom_sf"/>
</dbReference>
<dbReference type="Pfam" id="PF00008">
    <property type="entry name" value="EGF"/>
    <property type="match status" value="15"/>
</dbReference>
<evidence type="ECO:0000256" key="3">
    <source>
        <dbReference type="ARBA" id="ARBA00022475"/>
    </source>
</evidence>
<dbReference type="PROSITE" id="PS50025">
    <property type="entry name" value="LAM_G_DOMAIN"/>
    <property type="match status" value="3"/>
</dbReference>
<dbReference type="FunFam" id="2.10.25.10:FF:000208">
    <property type="entry name" value="Crumbs 2, cell polarity complex component"/>
    <property type="match status" value="1"/>
</dbReference>
<dbReference type="FunFam" id="2.10.25.10:FF:000321">
    <property type="entry name" value="Protein delta homolog 1"/>
    <property type="match status" value="1"/>
</dbReference>
<feature type="domain" description="EGF-like" evidence="17">
    <location>
        <begin position="1312"/>
        <end position="1348"/>
    </location>
</feature>
<feature type="domain" description="EGF-like" evidence="17">
    <location>
        <begin position="44"/>
        <end position="80"/>
    </location>
</feature>
<dbReference type="GO" id="GO:0045597">
    <property type="term" value="P:positive regulation of cell differentiation"/>
    <property type="evidence" value="ECO:0007669"/>
    <property type="project" value="UniProtKB-ARBA"/>
</dbReference>
<feature type="disulfide bond" evidence="14">
    <location>
        <begin position="1338"/>
        <end position="1347"/>
    </location>
</feature>
<feature type="domain" description="EGF-like" evidence="17">
    <location>
        <begin position="1233"/>
        <end position="1269"/>
    </location>
</feature>
<feature type="disulfide bond" evidence="14">
    <location>
        <begin position="353"/>
        <end position="362"/>
    </location>
</feature>
<dbReference type="InterPro" id="IPR018097">
    <property type="entry name" value="EGF_Ca-bd_CS"/>
</dbReference>
<dbReference type="FunFam" id="2.10.25.10:FF:000520">
    <property type="entry name" value="Predicted protein"/>
    <property type="match status" value="1"/>
</dbReference>
<dbReference type="SMART" id="SM00282">
    <property type="entry name" value="LamG"/>
    <property type="match status" value="3"/>
</dbReference>
<feature type="domain" description="EGF-like" evidence="17">
    <location>
        <begin position="273"/>
        <end position="309"/>
    </location>
</feature>
<feature type="disulfide bond" evidence="14">
    <location>
        <begin position="691"/>
        <end position="700"/>
    </location>
</feature>
<name>A0A8C9TRW1_SCLFO</name>
<dbReference type="SUPFAM" id="SSF57196">
    <property type="entry name" value="EGF/Laminin"/>
    <property type="match status" value="10"/>
</dbReference>
<dbReference type="InterPro" id="IPR001791">
    <property type="entry name" value="Laminin_G"/>
</dbReference>
<evidence type="ECO:0000256" key="14">
    <source>
        <dbReference type="PROSITE-ProRule" id="PRU00076"/>
    </source>
</evidence>
<dbReference type="GO" id="GO:0032991">
    <property type="term" value="C:protein-containing complex"/>
    <property type="evidence" value="ECO:0007669"/>
    <property type="project" value="UniProtKB-ARBA"/>
</dbReference>
<feature type="domain" description="EGF-like" evidence="17">
    <location>
        <begin position="158"/>
        <end position="194"/>
    </location>
</feature>
<dbReference type="SMART" id="SM00181">
    <property type="entry name" value="EGF"/>
    <property type="match status" value="18"/>
</dbReference>
<evidence type="ECO:0000256" key="8">
    <source>
        <dbReference type="ARBA" id="ARBA00022782"/>
    </source>
</evidence>
<feature type="domain" description="EGF-like" evidence="17">
    <location>
        <begin position="447"/>
        <end position="487"/>
    </location>
</feature>
<dbReference type="SUPFAM" id="SSF49899">
    <property type="entry name" value="Concanavalin A-like lectins/glucanases"/>
    <property type="match status" value="3"/>
</dbReference>
<dbReference type="FunFam" id="2.10.25.10:FF:000472">
    <property type="entry name" value="Uncharacterized protein, isoform A"/>
    <property type="match status" value="2"/>
</dbReference>
<dbReference type="InterPro" id="IPR009030">
    <property type="entry name" value="Growth_fac_rcpt_cys_sf"/>
</dbReference>
<feature type="domain" description="EGF-like" evidence="17">
    <location>
        <begin position="82"/>
        <end position="118"/>
    </location>
</feature>
<dbReference type="InterPro" id="IPR000742">
    <property type="entry name" value="EGF"/>
</dbReference>
<gene>
    <name evidence="18" type="primary">CRB2</name>
</gene>
<dbReference type="PROSITE" id="PS50026">
    <property type="entry name" value="EGF_3"/>
    <property type="match status" value="18"/>
</dbReference>
<feature type="domain" description="EGF-like" evidence="17">
    <location>
        <begin position="917"/>
        <end position="958"/>
    </location>
</feature>
<dbReference type="Gene3D" id="2.10.25.10">
    <property type="entry name" value="Laminin"/>
    <property type="match status" value="18"/>
</dbReference>
<keyword evidence="8" id="KW-0221">Differentiation</keyword>
<dbReference type="CDD" id="cd00054">
    <property type="entry name" value="EGF_CA"/>
    <property type="match status" value="17"/>
</dbReference>
<feature type="disulfide bond" evidence="14">
    <location>
        <begin position="70"/>
        <end position="79"/>
    </location>
</feature>
<dbReference type="Gene3D" id="2.60.120.200">
    <property type="match status" value="3"/>
</dbReference>
<dbReference type="FunFam" id="2.10.25.10:FF:000080">
    <property type="entry name" value="Neurogenic locus notch 1"/>
    <property type="match status" value="1"/>
</dbReference>
<evidence type="ECO:0000259" key="16">
    <source>
        <dbReference type="PROSITE" id="PS50025"/>
    </source>
</evidence>
<evidence type="ECO:0000313" key="19">
    <source>
        <dbReference type="Proteomes" id="UP000694397"/>
    </source>
</evidence>
<keyword evidence="10 15" id="KW-0472">Membrane</keyword>
<comment type="subcellular location">
    <subcellularLocation>
        <location evidence="1">Apical cell membrane</location>
        <topology evidence="1">Single-pass type I membrane protein</topology>
    </subcellularLocation>
</comment>
<keyword evidence="2" id="KW-0217">Developmental protein</keyword>
<evidence type="ECO:0000313" key="18">
    <source>
        <dbReference type="Ensembl" id="ENSSFOP00015050925.1"/>
    </source>
</evidence>
<feature type="disulfide bond" evidence="14">
    <location>
        <begin position="184"/>
        <end position="193"/>
    </location>
</feature>
<evidence type="ECO:0000256" key="6">
    <source>
        <dbReference type="ARBA" id="ARBA00022729"/>
    </source>
</evidence>
<evidence type="ECO:0000256" key="2">
    <source>
        <dbReference type="ARBA" id="ARBA00022473"/>
    </source>
</evidence>
<dbReference type="Pfam" id="PF02210">
    <property type="entry name" value="Laminin_G_2"/>
    <property type="match status" value="3"/>
</dbReference>
<feature type="disulfide bond" evidence="14">
    <location>
        <begin position="1300"/>
        <end position="1309"/>
    </location>
</feature>
<feature type="domain" description="Laminin G" evidence="16">
    <location>
        <begin position="489"/>
        <end position="663"/>
    </location>
</feature>
<evidence type="ECO:0000256" key="10">
    <source>
        <dbReference type="ARBA" id="ARBA00023136"/>
    </source>
</evidence>
<evidence type="ECO:0000256" key="1">
    <source>
        <dbReference type="ARBA" id="ARBA00004247"/>
    </source>
</evidence>
<dbReference type="GO" id="GO:0060218">
    <property type="term" value="P:hematopoietic stem cell differentiation"/>
    <property type="evidence" value="ECO:0007669"/>
    <property type="project" value="UniProtKB-ARBA"/>
</dbReference>
<feature type="disulfide bond" evidence="14">
    <location>
        <begin position="1184"/>
        <end position="1193"/>
    </location>
</feature>
<dbReference type="GO" id="GO:1901222">
    <property type="term" value="P:regulation of non-canonical NF-kappaB signal transduction"/>
    <property type="evidence" value="ECO:0007669"/>
    <property type="project" value="UniProtKB-ARBA"/>
</dbReference>
<feature type="disulfide bond" evidence="14">
    <location>
        <begin position="222"/>
        <end position="231"/>
    </location>
</feature>
<comment type="similarity">
    <text evidence="13">Belongs to the Crumbs protein family.</text>
</comment>
<dbReference type="OrthoDB" id="283575at2759"/>
<keyword evidence="11 14" id="KW-1015">Disulfide bond</keyword>
<dbReference type="PROSITE" id="PS01187">
    <property type="entry name" value="EGF_CA"/>
    <property type="match status" value="4"/>
</dbReference>
<evidence type="ECO:0000256" key="7">
    <source>
        <dbReference type="ARBA" id="ARBA00022737"/>
    </source>
</evidence>
<dbReference type="PROSITE" id="PS00022">
    <property type="entry name" value="EGF_1"/>
    <property type="match status" value="16"/>
</dbReference>
<feature type="disulfide bond" evidence="14">
    <location>
        <begin position="391"/>
        <end position="400"/>
    </location>
</feature>
<feature type="domain" description="EGF-like" evidence="17">
    <location>
        <begin position="120"/>
        <end position="156"/>
    </location>
</feature>
<organism evidence="18 19">
    <name type="scientific">Scleropages formosus</name>
    <name type="common">Asian bonytongue</name>
    <name type="synonym">Osteoglossum formosum</name>
    <dbReference type="NCBI Taxonomy" id="113540"/>
    <lineage>
        <taxon>Eukaryota</taxon>
        <taxon>Metazoa</taxon>
        <taxon>Chordata</taxon>
        <taxon>Craniata</taxon>
        <taxon>Vertebrata</taxon>
        <taxon>Euteleostomi</taxon>
        <taxon>Actinopterygii</taxon>
        <taxon>Neopterygii</taxon>
        <taxon>Teleostei</taxon>
        <taxon>Osteoglossocephala</taxon>
        <taxon>Osteoglossomorpha</taxon>
        <taxon>Osteoglossiformes</taxon>
        <taxon>Osteoglossidae</taxon>
        <taxon>Scleropages</taxon>
    </lineage>
</organism>
<comment type="caution">
    <text evidence="14">Lacks conserved residue(s) required for the propagation of feature annotation.</text>
</comment>
<feature type="disulfide bond" evidence="14">
    <location>
        <begin position="1200"/>
        <end position="1210"/>
    </location>
</feature>
<keyword evidence="4 14" id="KW-0245">EGF-like domain</keyword>
<feature type="domain" description="Laminin G" evidence="16">
    <location>
        <begin position="733"/>
        <end position="903"/>
    </location>
</feature>
<accession>A0A8C9TRW1</accession>
<feature type="domain" description="EGF-like" evidence="17">
    <location>
        <begin position="403"/>
        <end position="445"/>
    </location>
</feature>
<feature type="disulfide bond" evidence="14">
    <location>
        <begin position="1259"/>
        <end position="1268"/>
    </location>
</feature>
<evidence type="ECO:0000256" key="4">
    <source>
        <dbReference type="ARBA" id="ARBA00022536"/>
    </source>
</evidence>
<feature type="domain" description="EGF-like" evidence="17">
    <location>
        <begin position="234"/>
        <end position="271"/>
    </location>
</feature>
<dbReference type="PROSITE" id="PS01186">
    <property type="entry name" value="EGF_2"/>
    <property type="match status" value="14"/>
</dbReference>
<feature type="domain" description="EGF-like" evidence="17">
    <location>
        <begin position="1196"/>
        <end position="1231"/>
    </location>
</feature>
<dbReference type="Ensembl" id="ENSSFOT00015063992.1">
    <property type="protein sequence ID" value="ENSSFOP00015050925.1"/>
    <property type="gene ID" value="ENSSFOG00015016231.2"/>
</dbReference>
<dbReference type="PANTHER" id="PTHR12916">
    <property type="entry name" value="CYTOCHROME C OXIDASE POLYPEPTIDE VIC-2"/>
    <property type="match status" value="1"/>
</dbReference>
<dbReference type="GO" id="GO:0007219">
    <property type="term" value="P:Notch signaling pathway"/>
    <property type="evidence" value="ECO:0007669"/>
    <property type="project" value="TreeGrafter"/>
</dbReference>
<evidence type="ECO:0000256" key="15">
    <source>
        <dbReference type="SAM" id="Phobius"/>
    </source>
</evidence>
<feature type="domain" description="EGF-like" evidence="17">
    <location>
        <begin position="365"/>
        <end position="401"/>
    </location>
</feature>
<dbReference type="SUPFAM" id="SSF57184">
    <property type="entry name" value="Growth factor receptor domain"/>
    <property type="match status" value="2"/>
</dbReference>
<dbReference type="InterPro" id="IPR000152">
    <property type="entry name" value="EGF-type_Asp/Asn_hydroxyl_site"/>
</dbReference>
<dbReference type="GO" id="GO:0005112">
    <property type="term" value="F:Notch binding"/>
    <property type="evidence" value="ECO:0007669"/>
    <property type="project" value="TreeGrafter"/>
</dbReference>
<dbReference type="GO" id="GO:0005509">
    <property type="term" value="F:calcium ion binding"/>
    <property type="evidence" value="ECO:0007669"/>
    <property type="project" value="InterPro"/>
</dbReference>
<feature type="disulfide bond" evidence="14">
    <location>
        <begin position="477"/>
        <end position="486"/>
    </location>
</feature>
<evidence type="ECO:0000256" key="9">
    <source>
        <dbReference type="ARBA" id="ARBA00022989"/>
    </source>
</evidence>
<feature type="disulfide bond" evidence="14">
    <location>
        <begin position="108"/>
        <end position="117"/>
    </location>
</feature>
<feature type="disulfide bond" evidence="14">
    <location>
        <begin position="948"/>
        <end position="957"/>
    </location>
</feature>
<dbReference type="Pfam" id="PF12661">
    <property type="entry name" value="hEGF"/>
    <property type="match status" value="3"/>
</dbReference>
<evidence type="ECO:0000259" key="17">
    <source>
        <dbReference type="PROSITE" id="PS50026"/>
    </source>
</evidence>
<dbReference type="Proteomes" id="UP000694397">
    <property type="component" value="Chromosome 17"/>
</dbReference>
<dbReference type="PROSITE" id="PS00010">
    <property type="entry name" value="ASX_HYDROXYL"/>
    <property type="match status" value="10"/>
</dbReference>
<dbReference type="FunFam" id="2.60.120.200:FF:000130">
    <property type="entry name" value="Crumbs 2, cell polarity complex component"/>
    <property type="match status" value="1"/>
</dbReference>
<dbReference type="CDD" id="cd00110">
    <property type="entry name" value="LamG"/>
    <property type="match status" value="3"/>
</dbReference>
<dbReference type="GO" id="GO:0048731">
    <property type="term" value="P:system development"/>
    <property type="evidence" value="ECO:0007669"/>
    <property type="project" value="UniProtKB-ARBA"/>
</dbReference>
<dbReference type="InterPro" id="IPR001881">
    <property type="entry name" value="EGF-like_Ca-bd_dom"/>
</dbReference>
<feature type="domain" description="EGF-like" evidence="17">
    <location>
        <begin position="311"/>
        <end position="363"/>
    </location>
</feature>
<feature type="disulfide bond" evidence="14">
    <location>
        <begin position="1221"/>
        <end position="1230"/>
    </location>
</feature>
<dbReference type="PRINTS" id="PR00010">
    <property type="entry name" value="EGFBLOOD"/>
</dbReference>
<evidence type="ECO:0000256" key="11">
    <source>
        <dbReference type="ARBA" id="ARBA00023157"/>
    </source>
</evidence>
<evidence type="ECO:0000256" key="13">
    <source>
        <dbReference type="ARBA" id="ARBA00060989"/>
    </source>
</evidence>
<dbReference type="PANTHER" id="PTHR12916:SF13">
    <property type="entry name" value="SUSHI, VON WILLEBRAND FACTOR TYPE A, EGF AND PENTRAXIN DOMAIN-CONTAINING PROTEIN 1-LIKE"/>
    <property type="match status" value="1"/>
</dbReference>
<dbReference type="FunFam" id="2.10.25.10:FF:000039">
    <property type="entry name" value="Crumbs cell polarity complex component 1"/>
    <property type="match status" value="1"/>
</dbReference>
<dbReference type="InterPro" id="IPR013032">
    <property type="entry name" value="EGF-like_CS"/>
</dbReference>
<dbReference type="FunFam" id="2.10.25.10:FF:000031">
    <property type="entry name" value="neurogenic locus notch homolog protein 3"/>
    <property type="match status" value="1"/>
</dbReference>
<dbReference type="FunFam" id="2.60.120.200:FF:000081">
    <property type="entry name" value="Crumbs 1, cell polarity complex component"/>
    <property type="match status" value="1"/>
</dbReference>
<evidence type="ECO:0000256" key="12">
    <source>
        <dbReference type="ARBA" id="ARBA00023180"/>
    </source>
</evidence>
<keyword evidence="7" id="KW-0677">Repeat</keyword>
<reference evidence="18" key="2">
    <citation type="submission" date="2025-08" db="UniProtKB">
        <authorList>
            <consortium name="Ensembl"/>
        </authorList>
    </citation>
    <scope>IDENTIFICATION</scope>
</reference>
<keyword evidence="9 15" id="KW-1133">Transmembrane helix</keyword>
<keyword evidence="3" id="KW-1003">Cell membrane</keyword>
<feature type="domain" description="EGF-like" evidence="17">
    <location>
        <begin position="665"/>
        <end position="701"/>
    </location>
</feature>
<feature type="disulfide bond" evidence="14">
    <location>
        <begin position="146"/>
        <end position="155"/>
    </location>
</feature>
<protein>
    <submittedName>
        <fullName evidence="18">Crumbs cell polarity complex component 2</fullName>
    </submittedName>
</protein>
<feature type="domain" description="EGF-like" evidence="17">
    <location>
        <begin position="1158"/>
        <end position="1194"/>
    </location>
</feature>
<keyword evidence="19" id="KW-1185">Reference proteome</keyword>
<dbReference type="SMART" id="SM00179">
    <property type="entry name" value="EGF_CA"/>
    <property type="match status" value="17"/>
</dbReference>
<feature type="domain" description="Laminin G" evidence="16">
    <location>
        <begin position="986"/>
        <end position="1156"/>
    </location>
</feature>
<keyword evidence="5 15" id="KW-0812">Transmembrane</keyword>
<keyword evidence="12" id="KW-0325">Glycoprotein</keyword>
<dbReference type="GO" id="GO:0016324">
    <property type="term" value="C:apical plasma membrane"/>
    <property type="evidence" value="ECO:0007669"/>
    <property type="project" value="UniProtKB-SubCell"/>
</dbReference>